<comment type="similarity">
    <text evidence="3">Belongs to the glycosyl hydrolase 130 family.</text>
</comment>
<dbReference type="eggNOG" id="COG2152">
    <property type="taxonomic scope" value="Bacteria"/>
</dbReference>
<name>S0FNZ9_RUMCE</name>
<evidence type="ECO:0000256" key="2">
    <source>
        <dbReference type="ARBA" id="ARBA00022679"/>
    </source>
</evidence>
<dbReference type="PANTHER" id="PTHR34106:SF5">
    <property type="entry name" value="GLYCOSIDASE"/>
    <property type="match status" value="1"/>
</dbReference>
<keyword evidence="2" id="KW-0808">Transferase</keyword>
<dbReference type="PATRIC" id="fig|1195236.3.peg.2294"/>
<evidence type="ECO:0000313" key="4">
    <source>
        <dbReference type="EMBL" id="EMS72101.1"/>
    </source>
</evidence>
<dbReference type="Proteomes" id="UP000014155">
    <property type="component" value="Unassembled WGS sequence"/>
</dbReference>
<protein>
    <submittedName>
        <fullName evidence="4">Putative glycosylase</fullName>
    </submittedName>
</protein>
<keyword evidence="1" id="KW-0328">Glycosyltransferase</keyword>
<dbReference type="InterPro" id="IPR023296">
    <property type="entry name" value="Glyco_hydro_beta-prop_sf"/>
</dbReference>
<evidence type="ECO:0000256" key="1">
    <source>
        <dbReference type="ARBA" id="ARBA00022676"/>
    </source>
</evidence>
<sequence>MKITRCKENPIVRPGIFDWRKATVFNPAVILEKGRFYMYERAAGSLMPFHCYIGLLESDDGIHFTHVTDEPIITPGTFGFPYGSVQDPRIVKIEGRFYLTYALRPSSYGYYPTGVGKPIEVSPEYPDGWSRKESFMTRSGIMVSDDMIHFEQVAYTTPFEINDRDNILFPEKINGKFALLRRPEEYIGEEFGTEKAGMWICYSDNLVDWTEPKLLAVPEQSWESKKIGGSAPPIRTDKGWLTLYHGVDDHNVYRAGAMLLDIENPGKVIARAKSFIMEPEEYYEKFGLYIPDVIFPTATVEKEGILHIYYGCTDTAISLATVPTEELIDFVMEQR</sequence>
<reference evidence="4 5" key="1">
    <citation type="journal article" date="2013" name="Genome Announc.">
        <title>Draft Genome Sequence of the Cellulolytic, Mesophilic, Anaerobic Bacterium Clostridium termitidis Strain CT1112 (DSM 5398).</title>
        <authorList>
            <person name="Lal S."/>
            <person name="Ramachandran U."/>
            <person name="Zhang X."/>
            <person name="Munir R."/>
            <person name="Sparling R."/>
            <person name="Levin D.B."/>
        </authorList>
    </citation>
    <scope>NUCLEOTIDE SEQUENCE [LARGE SCALE GENOMIC DNA]</scope>
    <source>
        <strain evidence="4 5">CT1112</strain>
    </source>
</reference>
<dbReference type="AlphaFoldDB" id="S0FNZ9"/>
<dbReference type="Gene3D" id="2.115.10.20">
    <property type="entry name" value="Glycosyl hydrolase domain, family 43"/>
    <property type="match status" value="1"/>
</dbReference>
<gene>
    <name evidence="4" type="ORF">CTER_1993</name>
</gene>
<dbReference type="PANTHER" id="PTHR34106">
    <property type="entry name" value="GLYCOSIDASE"/>
    <property type="match status" value="1"/>
</dbReference>
<proteinExistence type="inferred from homology"/>
<comment type="caution">
    <text evidence="4">The sequence shown here is derived from an EMBL/GenBank/DDBJ whole genome shotgun (WGS) entry which is preliminary data.</text>
</comment>
<dbReference type="RefSeq" id="WP_004625615.1">
    <property type="nucleotide sequence ID" value="NZ_AORV01000031.1"/>
</dbReference>
<dbReference type="SUPFAM" id="SSF75005">
    <property type="entry name" value="Arabinanase/levansucrase/invertase"/>
    <property type="match status" value="1"/>
</dbReference>
<dbReference type="GO" id="GO:0016757">
    <property type="term" value="F:glycosyltransferase activity"/>
    <property type="evidence" value="ECO:0007669"/>
    <property type="project" value="UniProtKB-KW"/>
</dbReference>
<accession>S0FNZ9</accession>
<dbReference type="PIRSF" id="PIRSF016202">
    <property type="entry name" value="PH1107"/>
    <property type="match status" value="1"/>
</dbReference>
<dbReference type="CDD" id="cd18614">
    <property type="entry name" value="GH130"/>
    <property type="match status" value="1"/>
</dbReference>
<dbReference type="STRING" id="1195236.CTER_1993"/>
<dbReference type="Pfam" id="PF04041">
    <property type="entry name" value="Glyco_hydro_130"/>
    <property type="match status" value="1"/>
</dbReference>
<dbReference type="InterPro" id="IPR007184">
    <property type="entry name" value="Mannoside_phosphorylase"/>
</dbReference>
<keyword evidence="5" id="KW-1185">Reference proteome</keyword>
<organism evidence="4 5">
    <name type="scientific">Ruminiclostridium cellobioparum subsp. termitidis CT1112</name>
    <dbReference type="NCBI Taxonomy" id="1195236"/>
    <lineage>
        <taxon>Bacteria</taxon>
        <taxon>Bacillati</taxon>
        <taxon>Bacillota</taxon>
        <taxon>Clostridia</taxon>
        <taxon>Eubacteriales</taxon>
        <taxon>Oscillospiraceae</taxon>
        <taxon>Ruminiclostridium</taxon>
    </lineage>
</organism>
<evidence type="ECO:0000256" key="3">
    <source>
        <dbReference type="ARBA" id="ARBA00024356"/>
    </source>
</evidence>
<evidence type="ECO:0000313" key="5">
    <source>
        <dbReference type="Proteomes" id="UP000014155"/>
    </source>
</evidence>
<dbReference type="EMBL" id="AORV01000031">
    <property type="protein sequence ID" value="EMS72101.1"/>
    <property type="molecule type" value="Genomic_DNA"/>
</dbReference>